<gene>
    <name evidence="2" type="ORF">CGOC_LOCUS12030</name>
</gene>
<dbReference type="EMBL" id="UYRV01120153">
    <property type="protein sequence ID" value="VDN32131.1"/>
    <property type="molecule type" value="Genomic_DNA"/>
</dbReference>
<evidence type="ECO:0000256" key="1">
    <source>
        <dbReference type="SAM" id="MobiDB-lite"/>
    </source>
</evidence>
<evidence type="ECO:0000313" key="3">
    <source>
        <dbReference type="Proteomes" id="UP000271889"/>
    </source>
</evidence>
<reference evidence="2 3" key="1">
    <citation type="submission" date="2018-11" db="EMBL/GenBank/DDBJ databases">
        <authorList>
            <consortium name="Pathogen Informatics"/>
        </authorList>
    </citation>
    <scope>NUCLEOTIDE SEQUENCE [LARGE SCALE GENOMIC DNA]</scope>
</reference>
<keyword evidence="3" id="KW-1185">Reference proteome</keyword>
<evidence type="ECO:0000313" key="2">
    <source>
        <dbReference type="EMBL" id="VDN32131.1"/>
    </source>
</evidence>
<proteinExistence type="predicted"/>
<feature type="region of interest" description="Disordered" evidence="1">
    <location>
        <begin position="1"/>
        <end position="56"/>
    </location>
</feature>
<name>A0A3P7NN62_CYLGO</name>
<organism evidence="2 3">
    <name type="scientific">Cylicostephanus goldi</name>
    <name type="common">Nematode worm</name>
    <dbReference type="NCBI Taxonomy" id="71465"/>
    <lineage>
        <taxon>Eukaryota</taxon>
        <taxon>Metazoa</taxon>
        <taxon>Ecdysozoa</taxon>
        <taxon>Nematoda</taxon>
        <taxon>Chromadorea</taxon>
        <taxon>Rhabditida</taxon>
        <taxon>Rhabditina</taxon>
        <taxon>Rhabditomorpha</taxon>
        <taxon>Strongyloidea</taxon>
        <taxon>Strongylidae</taxon>
        <taxon>Cylicostephanus</taxon>
    </lineage>
</organism>
<dbReference type="AlphaFoldDB" id="A0A3P7NN62"/>
<dbReference type="OrthoDB" id="3626597at2759"/>
<protein>
    <submittedName>
        <fullName evidence="2">Uncharacterized protein</fullName>
    </submittedName>
</protein>
<dbReference type="Proteomes" id="UP000271889">
    <property type="component" value="Unassembled WGS sequence"/>
</dbReference>
<accession>A0A3P7NN62</accession>
<sequence length="98" mass="10235">MATPTTSTTTSSTTTAATTTERTSTSTTTASTLTAAEETTAIPVTTTTSDSSTDSDGYPVVKCVDYGSYCRLWGVLDLCDRQSVLSICMKTCHPACKS</sequence>